<feature type="transmembrane region" description="Helical" evidence="9">
    <location>
        <begin position="14"/>
        <end position="38"/>
    </location>
</feature>
<protein>
    <recommendedName>
        <fullName evidence="8">Riboflavin transporter</fullName>
    </recommendedName>
</protein>
<feature type="transmembrane region" description="Helical" evidence="9">
    <location>
        <begin position="165"/>
        <end position="189"/>
    </location>
</feature>
<dbReference type="PANTHER" id="PTHR38438">
    <property type="entry name" value="RIBOFLAVIN TRANSPORTER RIBU"/>
    <property type="match status" value="1"/>
</dbReference>
<feature type="transmembrane region" description="Helical" evidence="9">
    <location>
        <begin position="45"/>
        <end position="73"/>
    </location>
</feature>
<dbReference type="STRING" id="1529.SAMN04487885_11093"/>
<dbReference type="AlphaFoldDB" id="A0A1I2LI56"/>
<comment type="subcellular location">
    <subcellularLocation>
        <location evidence="1">Cell membrane</location>
        <topology evidence="1">Multi-pass membrane protein</topology>
    </subcellularLocation>
</comment>
<dbReference type="RefSeq" id="WP_035770713.1">
    <property type="nucleotide sequence ID" value="NZ_BAAACD010000033.1"/>
</dbReference>
<keyword evidence="6 9" id="KW-1133">Transmembrane helix</keyword>
<dbReference type="PIRSF" id="PIRSF037778">
    <property type="entry name" value="UCP037778_transp_RibU"/>
    <property type="match status" value="1"/>
</dbReference>
<dbReference type="GO" id="GO:0005886">
    <property type="term" value="C:plasma membrane"/>
    <property type="evidence" value="ECO:0007669"/>
    <property type="project" value="UniProtKB-SubCell"/>
</dbReference>
<keyword evidence="4 8" id="KW-1003">Cell membrane</keyword>
<dbReference type="GO" id="GO:0032217">
    <property type="term" value="F:riboflavin transmembrane transporter activity"/>
    <property type="evidence" value="ECO:0007669"/>
    <property type="project" value="UniProtKB-UniRule"/>
</dbReference>
<dbReference type="Gene3D" id="1.10.1760.20">
    <property type="match status" value="1"/>
</dbReference>
<name>A0A1I2LI56_9CLOT</name>
<dbReference type="InterPro" id="IPR024529">
    <property type="entry name" value="ECF_trnsprt_substrate-spec"/>
</dbReference>
<reference evidence="10 11" key="1">
    <citation type="submission" date="2016-10" db="EMBL/GenBank/DDBJ databases">
        <authorList>
            <person name="de Groot N.N."/>
        </authorList>
    </citation>
    <scope>NUCLEOTIDE SEQUENCE [LARGE SCALE GENOMIC DNA]</scope>
    <source>
        <strain evidence="10 11">NLAE-zl-G419</strain>
    </source>
</reference>
<evidence type="ECO:0000256" key="7">
    <source>
        <dbReference type="ARBA" id="ARBA00023136"/>
    </source>
</evidence>
<keyword evidence="11" id="KW-1185">Reference proteome</keyword>
<keyword evidence="7 8" id="KW-0472">Membrane</keyword>
<evidence type="ECO:0000256" key="1">
    <source>
        <dbReference type="ARBA" id="ARBA00004651"/>
    </source>
</evidence>
<keyword evidence="5 9" id="KW-0812">Transmembrane</keyword>
<organism evidence="10 11">
    <name type="scientific">Clostridium cadaveris</name>
    <dbReference type="NCBI Taxonomy" id="1529"/>
    <lineage>
        <taxon>Bacteria</taxon>
        <taxon>Bacillati</taxon>
        <taxon>Bacillota</taxon>
        <taxon>Clostridia</taxon>
        <taxon>Eubacteriales</taxon>
        <taxon>Clostridiaceae</taxon>
        <taxon>Clostridium</taxon>
    </lineage>
</organism>
<feature type="transmembrane region" description="Helical" evidence="9">
    <location>
        <begin position="110"/>
        <end position="132"/>
    </location>
</feature>
<proteinExistence type="inferred from homology"/>
<sequence length="211" mass="22316">MANNSIKLNKMVKISFLAAVAVVLMAIDFPLPIFPAFLKIDLSDVPAIVGAFTLGPVAGVVVEFIKVFLYALIKGTSTAMVGETANFLVGGSLVLVTGLIYKKNKTRKSAIIGLIAGSITMTVVAALANYYFMLPAYVKFMGMTMEQIVSMGTVVNSSIVDPFTLVLLGITPFNLVKCLLVSVVTMVLFNKVIPVLSSVKDGSAKGSNRAA</sequence>
<evidence type="ECO:0000256" key="6">
    <source>
        <dbReference type="ARBA" id="ARBA00022989"/>
    </source>
</evidence>
<dbReference type="PANTHER" id="PTHR38438:SF1">
    <property type="entry name" value="RIBOFLAVIN TRANSPORTER RIBU"/>
    <property type="match status" value="1"/>
</dbReference>
<evidence type="ECO:0000256" key="4">
    <source>
        <dbReference type="ARBA" id="ARBA00022475"/>
    </source>
</evidence>
<comment type="similarity">
    <text evidence="2 8">Belongs to the prokaryotic riboflavin transporter (P-RFT) (TC 2.A.87) family.</text>
</comment>
<dbReference type="Pfam" id="PF12822">
    <property type="entry name" value="ECF_trnsprt"/>
    <property type="match status" value="1"/>
</dbReference>
<comment type="function">
    <text evidence="8">Probably a riboflavin-binding protein that interacts with the energy-coupling factor (ECF) ABC-transporter complex.</text>
</comment>
<evidence type="ECO:0000256" key="5">
    <source>
        <dbReference type="ARBA" id="ARBA00022692"/>
    </source>
</evidence>
<dbReference type="OrthoDB" id="9809216at2"/>
<gene>
    <name evidence="10" type="ORF">SAMN04487885_11093</name>
</gene>
<dbReference type="Proteomes" id="UP000182135">
    <property type="component" value="Unassembled WGS sequence"/>
</dbReference>
<keyword evidence="3 8" id="KW-0813">Transport</keyword>
<evidence type="ECO:0000256" key="9">
    <source>
        <dbReference type="SAM" id="Phobius"/>
    </source>
</evidence>
<dbReference type="InterPro" id="IPR025720">
    <property type="entry name" value="RibU"/>
</dbReference>
<evidence type="ECO:0000256" key="2">
    <source>
        <dbReference type="ARBA" id="ARBA00005540"/>
    </source>
</evidence>
<evidence type="ECO:0000256" key="8">
    <source>
        <dbReference type="PIRNR" id="PIRNR037778"/>
    </source>
</evidence>
<dbReference type="EMBL" id="FOOE01000010">
    <property type="protein sequence ID" value="SFF78733.1"/>
    <property type="molecule type" value="Genomic_DNA"/>
</dbReference>
<evidence type="ECO:0000256" key="3">
    <source>
        <dbReference type="ARBA" id="ARBA00022448"/>
    </source>
</evidence>
<accession>A0A1I2LI56</accession>
<evidence type="ECO:0000313" key="10">
    <source>
        <dbReference type="EMBL" id="SFF78733.1"/>
    </source>
</evidence>
<evidence type="ECO:0000313" key="11">
    <source>
        <dbReference type="Proteomes" id="UP000182135"/>
    </source>
</evidence>
<dbReference type="eggNOG" id="COG3601">
    <property type="taxonomic scope" value="Bacteria"/>
</dbReference>